<proteinExistence type="predicted"/>
<dbReference type="Proteomes" id="UP000250321">
    <property type="component" value="Unassembled WGS sequence"/>
</dbReference>
<feature type="compositionally biased region" description="Low complexity" evidence="1">
    <location>
        <begin position="116"/>
        <end position="129"/>
    </location>
</feature>
<keyword evidence="3" id="KW-1185">Reference proteome</keyword>
<feature type="region of interest" description="Disordered" evidence="1">
    <location>
        <begin position="96"/>
        <end position="131"/>
    </location>
</feature>
<sequence>MASNIEGTPQMIKPGFQSCRPRMRVMKHPQAFHFRIPEAEPKPEECDIMDEDELYAYGYKPVALSCSEIKPCSPCEAFSSTEGSSALHSICGSYSTPSLDDEHDEGESHELDEINSPQSHSGPSFSSPSYFDCNLCLRMARSRR</sequence>
<evidence type="ECO:0000313" key="3">
    <source>
        <dbReference type="Proteomes" id="UP000250321"/>
    </source>
</evidence>
<reference evidence="2 3" key="1">
    <citation type="submission" date="2018-02" db="EMBL/GenBank/DDBJ databases">
        <title>Draft genome of wild Prunus yedoensis var. nudiflora.</title>
        <authorList>
            <person name="Baek S."/>
            <person name="Kim J.-H."/>
            <person name="Choi K."/>
            <person name="Kim G.-B."/>
            <person name="Cho A."/>
            <person name="Jang H."/>
            <person name="Shin C.-H."/>
            <person name="Yu H.-J."/>
            <person name="Mun J.-H."/>
        </authorList>
    </citation>
    <scope>NUCLEOTIDE SEQUENCE [LARGE SCALE GENOMIC DNA]</scope>
    <source>
        <strain evidence="3">cv. Jeju island</strain>
        <tissue evidence="2">Leaf</tissue>
    </source>
</reference>
<comment type="caution">
    <text evidence="2">The sequence shown here is derived from an EMBL/GenBank/DDBJ whole genome shotgun (WGS) entry which is preliminary data.</text>
</comment>
<dbReference type="EMBL" id="PJQY01002984">
    <property type="protein sequence ID" value="PQM41142.1"/>
    <property type="molecule type" value="Genomic_DNA"/>
</dbReference>
<protein>
    <submittedName>
        <fullName evidence="2">Uncharacterized protein</fullName>
    </submittedName>
</protein>
<gene>
    <name evidence="2" type="ORF">Pyn_37097</name>
</gene>
<evidence type="ECO:0000313" key="2">
    <source>
        <dbReference type="EMBL" id="PQM41142.1"/>
    </source>
</evidence>
<organism evidence="2 3">
    <name type="scientific">Prunus yedoensis var. nudiflora</name>
    <dbReference type="NCBI Taxonomy" id="2094558"/>
    <lineage>
        <taxon>Eukaryota</taxon>
        <taxon>Viridiplantae</taxon>
        <taxon>Streptophyta</taxon>
        <taxon>Embryophyta</taxon>
        <taxon>Tracheophyta</taxon>
        <taxon>Spermatophyta</taxon>
        <taxon>Magnoliopsida</taxon>
        <taxon>eudicotyledons</taxon>
        <taxon>Gunneridae</taxon>
        <taxon>Pentapetalae</taxon>
        <taxon>rosids</taxon>
        <taxon>fabids</taxon>
        <taxon>Rosales</taxon>
        <taxon>Rosaceae</taxon>
        <taxon>Amygdaloideae</taxon>
        <taxon>Amygdaleae</taxon>
        <taxon>Prunus</taxon>
    </lineage>
</organism>
<evidence type="ECO:0000256" key="1">
    <source>
        <dbReference type="SAM" id="MobiDB-lite"/>
    </source>
</evidence>
<dbReference type="OrthoDB" id="10330843at2759"/>
<accession>A0A314UX04</accession>
<name>A0A314UX04_PRUYE</name>
<dbReference type="AlphaFoldDB" id="A0A314UX04"/>